<dbReference type="PROSITE" id="PS50405">
    <property type="entry name" value="GST_CTER"/>
    <property type="match status" value="1"/>
</dbReference>
<reference evidence="4" key="1">
    <citation type="submission" date="2021-12" db="EMBL/GenBank/DDBJ databases">
        <authorList>
            <person name="King R."/>
        </authorList>
    </citation>
    <scope>NUCLEOTIDE SEQUENCE</scope>
</reference>
<feature type="domain" description="GST C-terminal" evidence="3">
    <location>
        <begin position="88"/>
        <end position="214"/>
    </location>
</feature>
<dbReference type="InterPro" id="IPR010987">
    <property type="entry name" value="Glutathione-S-Trfase_C-like"/>
</dbReference>
<dbReference type="SFLD" id="SFLDG01153">
    <property type="entry name" value="Main.4:_Theta-like"/>
    <property type="match status" value="1"/>
</dbReference>
<dbReference type="Proteomes" id="UP001154078">
    <property type="component" value="Chromosome 1"/>
</dbReference>
<proteinExistence type="predicted"/>
<dbReference type="EMBL" id="OV121132">
    <property type="protein sequence ID" value="CAH0546307.1"/>
    <property type="molecule type" value="Genomic_DNA"/>
</dbReference>
<evidence type="ECO:0000313" key="4">
    <source>
        <dbReference type="EMBL" id="CAH0546307.1"/>
    </source>
</evidence>
<dbReference type="PANTHER" id="PTHR43969">
    <property type="entry name" value="GLUTATHIONE S TRANSFERASE D10, ISOFORM A-RELATED"/>
    <property type="match status" value="1"/>
</dbReference>
<protein>
    <submittedName>
        <fullName evidence="4">Uncharacterized protein</fullName>
    </submittedName>
</protein>
<dbReference type="Gene3D" id="1.20.1050.10">
    <property type="match status" value="1"/>
</dbReference>
<dbReference type="SFLD" id="SFLDS00019">
    <property type="entry name" value="Glutathione_Transferase_(cytos"/>
    <property type="match status" value="1"/>
</dbReference>
<accession>A0A9P0AQU1</accession>
<organism evidence="4 5">
    <name type="scientific">Brassicogethes aeneus</name>
    <name type="common">Rape pollen beetle</name>
    <name type="synonym">Meligethes aeneus</name>
    <dbReference type="NCBI Taxonomy" id="1431903"/>
    <lineage>
        <taxon>Eukaryota</taxon>
        <taxon>Metazoa</taxon>
        <taxon>Ecdysozoa</taxon>
        <taxon>Arthropoda</taxon>
        <taxon>Hexapoda</taxon>
        <taxon>Insecta</taxon>
        <taxon>Pterygota</taxon>
        <taxon>Neoptera</taxon>
        <taxon>Endopterygota</taxon>
        <taxon>Coleoptera</taxon>
        <taxon>Polyphaga</taxon>
        <taxon>Cucujiformia</taxon>
        <taxon>Nitidulidae</taxon>
        <taxon>Meligethinae</taxon>
        <taxon>Brassicogethes</taxon>
    </lineage>
</organism>
<dbReference type="FunFam" id="3.40.30.10:FF:000034">
    <property type="entry name" value="glutathione S-transferase 1"/>
    <property type="match status" value="1"/>
</dbReference>
<dbReference type="SUPFAM" id="SSF52833">
    <property type="entry name" value="Thioredoxin-like"/>
    <property type="match status" value="1"/>
</dbReference>
<dbReference type="Gene3D" id="3.40.30.10">
    <property type="entry name" value="Glutaredoxin"/>
    <property type="match status" value="1"/>
</dbReference>
<dbReference type="OrthoDB" id="2309723at2759"/>
<dbReference type="InterPro" id="IPR004046">
    <property type="entry name" value="GST_C"/>
</dbReference>
<evidence type="ECO:0000259" key="3">
    <source>
        <dbReference type="PROSITE" id="PS50405"/>
    </source>
</evidence>
<dbReference type="Pfam" id="PF00043">
    <property type="entry name" value="GST_C"/>
    <property type="match status" value="1"/>
</dbReference>
<dbReference type="InterPro" id="IPR036249">
    <property type="entry name" value="Thioredoxin-like_sf"/>
</dbReference>
<dbReference type="PANTHER" id="PTHR43969:SF8">
    <property type="entry name" value="GLUTATHIONE S TRANSFERASE E13, ISOFORM A-RELATED"/>
    <property type="match status" value="1"/>
</dbReference>
<evidence type="ECO:0000313" key="5">
    <source>
        <dbReference type="Proteomes" id="UP001154078"/>
    </source>
</evidence>
<dbReference type="SFLD" id="SFLDG00358">
    <property type="entry name" value="Main_(cytGST)"/>
    <property type="match status" value="1"/>
</dbReference>
<dbReference type="Pfam" id="PF13417">
    <property type="entry name" value="GST_N_3"/>
    <property type="match status" value="1"/>
</dbReference>
<dbReference type="InterPro" id="IPR004045">
    <property type="entry name" value="Glutathione_S-Trfase_N"/>
</dbReference>
<sequence>MAPKLYLIPPSPPARAVQLCARAIDLDLELQTVNLLEQEHLKPEFLKINPQHTVPTLDDNGFILWDSHAIMTYLVNKYGKDESLYPKEPQPRALVDQRLFFDNGILFPRMLVITRAIYFHGAKTILKEWSDDLIEAYGFLENYLEKTKFVSGDNITIADLSIIATVTTCNVMVPIDETKFPKLAGWIKEMEKLSYYDANQVGLDIITSWIKSKLEE</sequence>
<dbReference type="GO" id="GO:0006749">
    <property type="term" value="P:glutathione metabolic process"/>
    <property type="evidence" value="ECO:0007669"/>
    <property type="project" value="TreeGrafter"/>
</dbReference>
<dbReference type="SUPFAM" id="SSF47616">
    <property type="entry name" value="GST C-terminal domain-like"/>
    <property type="match status" value="1"/>
</dbReference>
<dbReference type="InterPro" id="IPR040079">
    <property type="entry name" value="Glutathione_S-Trfase"/>
</dbReference>
<feature type="domain" description="GST N-terminal" evidence="2">
    <location>
        <begin position="1"/>
        <end position="82"/>
    </location>
</feature>
<dbReference type="PROSITE" id="PS50404">
    <property type="entry name" value="GST_NTER"/>
    <property type="match status" value="1"/>
</dbReference>
<dbReference type="FunFam" id="1.20.1050.10:FF:000007">
    <property type="entry name" value="Glutathione S-transferase 1-1"/>
    <property type="match status" value="1"/>
</dbReference>
<dbReference type="CDD" id="cd03045">
    <property type="entry name" value="GST_N_Delta_Epsilon"/>
    <property type="match status" value="1"/>
</dbReference>
<evidence type="ECO:0000259" key="2">
    <source>
        <dbReference type="PROSITE" id="PS50404"/>
    </source>
</evidence>
<evidence type="ECO:0000256" key="1">
    <source>
        <dbReference type="ARBA" id="ARBA00011738"/>
    </source>
</evidence>
<gene>
    <name evidence="4" type="ORF">MELIAE_LOCUS501</name>
</gene>
<dbReference type="CDD" id="cd03177">
    <property type="entry name" value="GST_C_Delta_Epsilon"/>
    <property type="match status" value="1"/>
</dbReference>
<name>A0A9P0AQU1_BRAAE</name>
<dbReference type="GO" id="GO:0004364">
    <property type="term" value="F:glutathione transferase activity"/>
    <property type="evidence" value="ECO:0007669"/>
    <property type="project" value="TreeGrafter"/>
</dbReference>
<dbReference type="InterPro" id="IPR036282">
    <property type="entry name" value="Glutathione-S-Trfase_C_sf"/>
</dbReference>
<keyword evidence="5" id="KW-1185">Reference proteome</keyword>
<dbReference type="AlphaFoldDB" id="A0A9P0AQU1"/>
<comment type="subunit">
    <text evidence="1">Homodimer.</text>
</comment>